<feature type="compositionally biased region" description="Acidic residues" evidence="4">
    <location>
        <begin position="229"/>
        <end position="248"/>
    </location>
</feature>
<dbReference type="AlphaFoldDB" id="A0AAD3H9G1"/>
<evidence type="ECO:0000259" key="5">
    <source>
        <dbReference type="PROSITE" id="PS01358"/>
    </source>
</evidence>
<sequence length="926" mass="104247">MIPYKEKKEAIESLLSKNINPSLEALQYYFPTLIGQCQAQNALSDLINVADYLRHKYVSRNADVKLVEFQTPVRKQVRLVSRKKAAKIAAPSSNDNCNDAMSESTFISSTQETDKSLPQQEFEETMGAQQALSFRFQSSTPQKPIPCTQKADAKGFEKVKHIVNSMMERGEWPNYPTFCKLYPDLGQRFQKQSLTNTISRLRLLFDSNDEKECHEEDSASESQELQNEGLDEESTGEATEDSEGSQECEWNEDTFIHRQIACTEQSDPKGYRKIRNIVLDLLQNKETPSYPLFVERYPGIVAKYRERSLMSAITKIVAEEGKKFLPETSDSENEDEDRDEDTVIMDVSDFGQDDEMNVVEANDNVHRSEPVLDATPQVAATYGADIRKFTIRGNLDTVEKPILKEQGNLLHAQTGWKCPTCFSTNANSQRKCSTCSSCLTETFEDEEGNKISLNSSLESDEPVQRGSHKRKSIDMTSSDRSTSENDAPKAKKHLSPNNVTADDIVNEVDESVIDSSILVCERLADGSPSVKYTSASVLNPMIKCNTSNLSCMALAVANEKGSASKQNSCEDTERKRNNESCNKEKSAIVRIPFTCASNPKDYNRVKAIVAEMLEEGLETTYDSLCKKYPEFEEKYTKNSFSAVISAFKHRYKKKKSQKGEKVVESDPQIEALDKNEDVKKTIELTNTIDRSFSSGNNPLEISGKVSELFFSSANETENSISNQSDSCKDNEEVRKYLHAASSIESLENASNHSEKATTESKEYVDNDEKSSGRSVEAEPYQDSQEDKFDFINDGSYSALNDIELPLTTDNSDSKSSSSHQNPGELTEQILEAPKQTFAVQTFDLKSPFGVEKMSIAIWFNKEILKINTPSILSKCKEYSEKFVELGFYNEGMIKSYCTVDIIDSQDFQWMALVHRMCLKKWISNAK</sequence>
<keyword evidence="2" id="KW-0863">Zinc-finger</keyword>
<organism evidence="6 7">
    <name type="scientific">Chaetoceros tenuissimus</name>
    <dbReference type="NCBI Taxonomy" id="426638"/>
    <lineage>
        <taxon>Eukaryota</taxon>
        <taxon>Sar</taxon>
        <taxon>Stramenopiles</taxon>
        <taxon>Ochrophyta</taxon>
        <taxon>Bacillariophyta</taxon>
        <taxon>Coscinodiscophyceae</taxon>
        <taxon>Chaetocerotophycidae</taxon>
        <taxon>Chaetocerotales</taxon>
        <taxon>Chaetocerotaceae</taxon>
        <taxon>Chaetoceros</taxon>
    </lineage>
</organism>
<feature type="domain" description="RanBP2-type" evidence="5">
    <location>
        <begin position="416"/>
        <end position="435"/>
    </location>
</feature>
<accession>A0AAD3H9G1</accession>
<keyword evidence="7" id="KW-1185">Reference proteome</keyword>
<feature type="region of interest" description="Disordered" evidence="4">
    <location>
        <begin position="450"/>
        <end position="502"/>
    </location>
</feature>
<feature type="region of interest" description="Disordered" evidence="4">
    <location>
        <begin position="744"/>
        <end position="786"/>
    </location>
</feature>
<proteinExistence type="predicted"/>
<evidence type="ECO:0000256" key="1">
    <source>
        <dbReference type="ARBA" id="ARBA00022723"/>
    </source>
</evidence>
<dbReference type="EMBL" id="BLLK01000047">
    <property type="protein sequence ID" value="GFH55310.1"/>
    <property type="molecule type" value="Genomic_DNA"/>
</dbReference>
<dbReference type="Proteomes" id="UP001054902">
    <property type="component" value="Unassembled WGS sequence"/>
</dbReference>
<keyword evidence="3" id="KW-0862">Zinc</keyword>
<evidence type="ECO:0000256" key="3">
    <source>
        <dbReference type="ARBA" id="ARBA00022833"/>
    </source>
</evidence>
<feature type="compositionally biased region" description="Basic and acidic residues" evidence="4">
    <location>
        <begin position="752"/>
        <end position="771"/>
    </location>
</feature>
<keyword evidence="1" id="KW-0479">Metal-binding</keyword>
<dbReference type="InterPro" id="IPR001876">
    <property type="entry name" value="Znf_RanBP2"/>
</dbReference>
<evidence type="ECO:0000313" key="7">
    <source>
        <dbReference type="Proteomes" id="UP001054902"/>
    </source>
</evidence>
<protein>
    <recommendedName>
        <fullName evidence="5">RanBP2-type domain-containing protein</fullName>
    </recommendedName>
</protein>
<evidence type="ECO:0000256" key="4">
    <source>
        <dbReference type="SAM" id="MobiDB-lite"/>
    </source>
</evidence>
<dbReference type="PROSITE" id="PS01358">
    <property type="entry name" value="ZF_RANBP2_1"/>
    <property type="match status" value="1"/>
</dbReference>
<comment type="caution">
    <text evidence="6">The sequence shown here is derived from an EMBL/GenBank/DDBJ whole genome shotgun (WGS) entry which is preliminary data.</text>
</comment>
<evidence type="ECO:0000313" key="6">
    <source>
        <dbReference type="EMBL" id="GFH55310.1"/>
    </source>
</evidence>
<evidence type="ECO:0000256" key="2">
    <source>
        <dbReference type="ARBA" id="ARBA00022771"/>
    </source>
</evidence>
<name>A0AAD3H9G1_9STRA</name>
<reference evidence="6 7" key="1">
    <citation type="journal article" date="2021" name="Sci. Rep.">
        <title>The genome of the diatom Chaetoceros tenuissimus carries an ancient integrated fragment of an extant virus.</title>
        <authorList>
            <person name="Hongo Y."/>
            <person name="Kimura K."/>
            <person name="Takaki Y."/>
            <person name="Yoshida Y."/>
            <person name="Baba S."/>
            <person name="Kobayashi G."/>
            <person name="Nagasaki K."/>
            <person name="Hano T."/>
            <person name="Tomaru Y."/>
        </authorList>
    </citation>
    <scope>NUCLEOTIDE SEQUENCE [LARGE SCALE GENOMIC DNA]</scope>
    <source>
        <strain evidence="6 7">NIES-3715</strain>
    </source>
</reference>
<feature type="region of interest" description="Disordered" evidence="4">
    <location>
        <begin position="210"/>
        <end position="248"/>
    </location>
</feature>
<gene>
    <name evidence="6" type="ORF">CTEN210_11789</name>
</gene>
<dbReference type="GO" id="GO:0008270">
    <property type="term" value="F:zinc ion binding"/>
    <property type="evidence" value="ECO:0007669"/>
    <property type="project" value="UniProtKB-KW"/>
</dbReference>